<dbReference type="Proteomes" id="UP000652477">
    <property type="component" value="Unassembled WGS sequence"/>
</dbReference>
<feature type="transmembrane region" description="Helical" evidence="7">
    <location>
        <begin position="363"/>
        <end position="381"/>
    </location>
</feature>
<proteinExistence type="inferred from homology"/>
<dbReference type="Pfam" id="PF02687">
    <property type="entry name" value="FtsX"/>
    <property type="match status" value="2"/>
</dbReference>
<dbReference type="PANTHER" id="PTHR30572:SF4">
    <property type="entry name" value="ABC TRANSPORTER PERMEASE YTRF"/>
    <property type="match status" value="1"/>
</dbReference>
<keyword evidence="2" id="KW-1003">Cell membrane</keyword>
<protein>
    <submittedName>
        <fullName evidence="9">FtsX-like permease family protein</fullName>
    </submittedName>
</protein>
<evidence type="ECO:0000256" key="1">
    <source>
        <dbReference type="ARBA" id="ARBA00004651"/>
    </source>
</evidence>
<reference evidence="9" key="1">
    <citation type="submission" date="2020-08" db="EMBL/GenBank/DDBJ databases">
        <title>Genome public.</title>
        <authorList>
            <person name="Liu C."/>
            <person name="Sun Q."/>
        </authorList>
    </citation>
    <scope>NUCLEOTIDE SEQUENCE</scope>
    <source>
        <strain evidence="9">NSJ-55</strain>
    </source>
</reference>
<name>A0A923LM08_9FIRM</name>
<feature type="transmembrane region" description="Helical" evidence="7">
    <location>
        <begin position="806"/>
        <end position="827"/>
    </location>
</feature>
<feature type="transmembrane region" description="Helical" evidence="7">
    <location>
        <begin position="267"/>
        <end position="289"/>
    </location>
</feature>
<sequence>MSRVRNQKVLKKLSQRILKSRKKKNMISLAAILLTTVLFTTVFSVGGSLIKSNTESTMRQVGGSTHAGYKNMTQEEYEIVKQDKKIQDVSYNIMVGFTTNPQLNKIQGEVRYFEPLDAKHSFSYPTVGNMPEKEDEAAMSTIVLDALGIKHKLGEKVTLDIQIHGAVQTKTFVLCGYWEGDSVSHAQEILVSRKWADKVAPVETTPFYETDQTDYSGYMNVNFNFSNSFDIEKKTEELTQRCGFDADKTKAGINWAYGFSSVDAGSILLIVVLLGVIMLSGYLIIYNIFYLSIFGDIRFYGLLKTIGTTGRQLKKIVRKQAWQLCLLGIPAGLLIGWLTGRFFTPFVVNMLDGITMYYSANPLIFLGSAAFTILTVYISCIKPCRMAAKVSPIEAVRFTEKRKRKKTKKTKKATAFHMAISNLKRNTKKLVLVVFSLSLSLILLNSAYTIVTGFDMDKFLSSYMVSDYMVTDSSMVNLSASYVEYEGVTEEFLTELKEQDGVKNIGNIYVCGNYHYYSDTEWERLEEIMADPAYADWFGDSMLKESFDYVREEKATDIDIYGVNKEAAEKIQLSGGEEIDWEKFCTGDYVIVNAMDSTETEVSFNSPFLKAGDKVTLEFEEGKSKEYEVLYVGQMPMALGTQHFPLIPESFILPDTELKKQSGIKQPMRTVFDAEDGQKEEIAKWLADYCEKVNPDLAQRTKADYQKEFEGVKQVFVIAGGILSAVLALIGILNFVNVTVTSILSRRQELAMLAAIGMTGKQLRRMLRDEGIVYGVLTILVSASAGTAIGYFLVEAVAGQMWMFSWHFTLLPIVICIPFLLLISVIVPEMCYWNMCRNTVVERLRAAED</sequence>
<feature type="transmembrane region" description="Helical" evidence="7">
    <location>
        <begin position="430"/>
        <end position="451"/>
    </location>
</feature>
<evidence type="ECO:0000256" key="7">
    <source>
        <dbReference type="SAM" id="Phobius"/>
    </source>
</evidence>
<keyword evidence="4 7" id="KW-1133">Transmembrane helix</keyword>
<feature type="domain" description="ABC3 transporter permease C-terminal" evidence="8">
    <location>
        <begin position="722"/>
        <end position="828"/>
    </location>
</feature>
<evidence type="ECO:0000259" key="8">
    <source>
        <dbReference type="Pfam" id="PF02687"/>
    </source>
</evidence>
<evidence type="ECO:0000313" key="10">
    <source>
        <dbReference type="Proteomes" id="UP000652477"/>
    </source>
</evidence>
<dbReference type="AlphaFoldDB" id="A0A923LM08"/>
<feature type="transmembrane region" description="Helical" evidence="7">
    <location>
        <begin position="321"/>
        <end position="343"/>
    </location>
</feature>
<dbReference type="GO" id="GO:0005886">
    <property type="term" value="C:plasma membrane"/>
    <property type="evidence" value="ECO:0007669"/>
    <property type="project" value="UniProtKB-SubCell"/>
</dbReference>
<keyword evidence="3 7" id="KW-0812">Transmembrane</keyword>
<evidence type="ECO:0000256" key="5">
    <source>
        <dbReference type="ARBA" id="ARBA00023136"/>
    </source>
</evidence>
<dbReference type="PANTHER" id="PTHR30572">
    <property type="entry name" value="MEMBRANE COMPONENT OF TRANSPORTER-RELATED"/>
    <property type="match status" value="1"/>
</dbReference>
<keyword evidence="5 7" id="KW-0472">Membrane</keyword>
<keyword evidence="10" id="KW-1185">Reference proteome</keyword>
<dbReference type="InterPro" id="IPR003838">
    <property type="entry name" value="ABC3_permease_C"/>
</dbReference>
<feature type="transmembrane region" description="Helical" evidence="7">
    <location>
        <begin position="715"/>
        <end position="736"/>
    </location>
</feature>
<evidence type="ECO:0000256" key="3">
    <source>
        <dbReference type="ARBA" id="ARBA00022692"/>
    </source>
</evidence>
<evidence type="ECO:0000313" key="9">
    <source>
        <dbReference type="EMBL" id="MBC5690396.1"/>
    </source>
</evidence>
<dbReference type="EMBL" id="JACOPF010000005">
    <property type="protein sequence ID" value="MBC5690396.1"/>
    <property type="molecule type" value="Genomic_DNA"/>
</dbReference>
<comment type="caution">
    <text evidence="9">The sequence shown here is derived from an EMBL/GenBank/DDBJ whole genome shotgun (WGS) entry which is preliminary data.</text>
</comment>
<organism evidence="9 10">
    <name type="scientific">Mediterraneibacter hominis</name>
    <dbReference type="NCBI Taxonomy" id="2763054"/>
    <lineage>
        <taxon>Bacteria</taxon>
        <taxon>Bacillati</taxon>
        <taxon>Bacillota</taxon>
        <taxon>Clostridia</taxon>
        <taxon>Lachnospirales</taxon>
        <taxon>Lachnospiraceae</taxon>
        <taxon>Mediterraneibacter</taxon>
    </lineage>
</organism>
<comment type="similarity">
    <text evidence="6">Belongs to the ABC-4 integral membrane protein family.</text>
</comment>
<comment type="subcellular location">
    <subcellularLocation>
        <location evidence="1">Cell membrane</location>
        <topology evidence="1">Multi-pass membrane protein</topology>
    </subcellularLocation>
</comment>
<dbReference type="InterPro" id="IPR050250">
    <property type="entry name" value="Macrolide_Exporter_MacB"/>
</dbReference>
<evidence type="ECO:0000256" key="6">
    <source>
        <dbReference type="ARBA" id="ARBA00038076"/>
    </source>
</evidence>
<feature type="transmembrane region" description="Helical" evidence="7">
    <location>
        <begin position="771"/>
        <end position="794"/>
    </location>
</feature>
<dbReference type="RefSeq" id="WP_186877054.1">
    <property type="nucleotide sequence ID" value="NZ_JACOPF010000005.1"/>
</dbReference>
<gene>
    <name evidence="9" type="ORF">H8S37_15895</name>
</gene>
<accession>A0A923LM08</accession>
<dbReference type="GO" id="GO:0022857">
    <property type="term" value="F:transmembrane transporter activity"/>
    <property type="evidence" value="ECO:0007669"/>
    <property type="project" value="TreeGrafter"/>
</dbReference>
<evidence type="ECO:0000256" key="4">
    <source>
        <dbReference type="ARBA" id="ARBA00022989"/>
    </source>
</evidence>
<feature type="domain" description="ABC3 transporter permease C-terminal" evidence="8">
    <location>
        <begin position="272"/>
        <end position="392"/>
    </location>
</feature>
<evidence type="ECO:0000256" key="2">
    <source>
        <dbReference type="ARBA" id="ARBA00022475"/>
    </source>
</evidence>